<evidence type="ECO:0000313" key="2">
    <source>
        <dbReference type="EMBL" id="KAK5622453.1"/>
    </source>
</evidence>
<keyword evidence="3" id="KW-1185">Reference proteome</keyword>
<feature type="compositionally biased region" description="Polar residues" evidence="1">
    <location>
        <begin position="25"/>
        <end position="54"/>
    </location>
</feature>
<feature type="compositionally biased region" description="Polar residues" evidence="1">
    <location>
        <begin position="143"/>
        <end position="155"/>
    </location>
</feature>
<evidence type="ECO:0000313" key="3">
    <source>
        <dbReference type="Proteomes" id="UP001311232"/>
    </source>
</evidence>
<accession>A0AAV9SMZ0</accession>
<comment type="caution">
    <text evidence="2">The sequence shown here is derived from an EMBL/GenBank/DDBJ whole genome shotgun (WGS) entry which is preliminary data.</text>
</comment>
<proteinExistence type="predicted"/>
<gene>
    <name evidence="2" type="ORF">CRENBAI_003332</name>
</gene>
<feature type="region of interest" description="Disordered" evidence="1">
    <location>
        <begin position="138"/>
        <end position="183"/>
    </location>
</feature>
<evidence type="ECO:0000256" key="1">
    <source>
        <dbReference type="SAM" id="MobiDB-lite"/>
    </source>
</evidence>
<dbReference type="Proteomes" id="UP001311232">
    <property type="component" value="Unassembled WGS sequence"/>
</dbReference>
<name>A0AAV9SMZ0_9TELE</name>
<dbReference type="AlphaFoldDB" id="A0AAV9SMZ0"/>
<reference evidence="2 3" key="1">
    <citation type="submission" date="2021-06" db="EMBL/GenBank/DDBJ databases">
        <authorList>
            <person name="Palmer J.M."/>
        </authorList>
    </citation>
    <scope>NUCLEOTIDE SEQUENCE [LARGE SCALE GENOMIC DNA]</scope>
    <source>
        <strain evidence="2 3">MEX-2019</strain>
        <tissue evidence="2">Muscle</tissue>
    </source>
</reference>
<sequence length="376" mass="40987">MRTKLLLRSYRDRMAPNKGPPIPYSWSTPHKASRGTQSNAFSRGTTTPVCQSRGTVPDRHAMLKRRVNHVSPTTSRDLRYSGWISSTPEALPPRSFLTTSVTSAWVMRVQPRVPSLCFHQGMRDGRVEEILEVLLSPPHNVPSRGQQPPTPTINSVGEARLPPPEAPDGFGPESFLSRPRPVGPSPWPHPELLPGPGFFASATGPAAARLASGTCQRLRSPTSQPQTIGLLLQLDSIPLLPVSTTAFWRIAAAKAPQTLRPQLRAYRAASTIDAEEHGPTRTLCLHHPPEICHKALPEVGVEYIPGRGLRQAVPSRPALCAWAWAQAVRLSPPPADPTHHQVVISGQLSPSLTRVSKTCGRRSDDTTTKSIIDLLP</sequence>
<dbReference type="EMBL" id="JAHHUM010000117">
    <property type="protein sequence ID" value="KAK5622453.1"/>
    <property type="molecule type" value="Genomic_DNA"/>
</dbReference>
<feature type="region of interest" description="Disordered" evidence="1">
    <location>
        <begin position="13"/>
        <end position="54"/>
    </location>
</feature>
<organism evidence="2 3">
    <name type="scientific">Crenichthys baileyi</name>
    <name type="common">White River springfish</name>
    <dbReference type="NCBI Taxonomy" id="28760"/>
    <lineage>
        <taxon>Eukaryota</taxon>
        <taxon>Metazoa</taxon>
        <taxon>Chordata</taxon>
        <taxon>Craniata</taxon>
        <taxon>Vertebrata</taxon>
        <taxon>Euteleostomi</taxon>
        <taxon>Actinopterygii</taxon>
        <taxon>Neopterygii</taxon>
        <taxon>Teleostei</taxon>
        <taxon>Neoteleostei</taxon>
        <taxon>Acanthomorphata</taxon>
        <taxon>Ovalentaria</taxon>
        <taxon>Atherinomorphae</taxon>
        <taxon>Cyprinodontiformes</taxon>
        <taxon>Goodeidae</taxon>
        <taxon>Crenichthys</taxon>
    </lineage>
</organism>
<protein>
    <submittedName>
        <fullName evidence="2">Uncharacterized protein</fullName>
    </submittedName>
</protein>